<evidence type="ECO:0000256" key="1">
    <source>
        <dbReference type="ARBA" id="ARBA00006484"/>
    </source>
</evidence>
<accession>A0A5J6Z9E1</accession>
<comment type="similarity">
    <text evidence="1">Belongs to the short-chain dehydrogenases/reductases (SDR) family.</text>
</comment>
<dbReference type="KEGG" id="cuo:CUROG_04755"/>
<sequence length="259" mass="27815">MTDKTTESSTVPTIKTIAIFGATSEIGAEIATRLAAGNRLILAGRRMDALEAQVADLRRRGAVDVRCVFFDATDCSEHGKIIDEIEQAGQQPIDIALAMFGVLGDQAEAERSGAEVERILHTDFTSQAVLLTELTQRMKQRGSGTAVAFSSIAGARVRRPNYVYGSAKAGLDGFCQGMQDALVGTGVRLLVVRPGFVIGRMTEGMDPAPLSSTPDVVAEATVKALANPKTHDVWIPGKLRALAAAMQIVPRWLWRRAPR</sequence>
<organism evidence="3 4">
    <name type="scientific">Corynebacterium urogenitale</name>
    <dbReference type="NCBI Taxonomy" id="2487892"/>
    <lineage>
        <taxon>Bacteria</taxon>
        <taxon>Bacillati</taxon>
        <taxon>Actinomycetota</taxon>
        <taxon>Actinomycetes</taxon>
        <taxon>Mycobacteriales</taxon>
        <taxon>Corynebacteriaceae</taxon>
        <taxon>Corynebacterium</taxon>
    </lineage>
</organism>
<dbReference type="Proteomes" id="UP000326711">
    <property type="component" value="Chromosome"/>
</dbReference>
<dbReference type="PRINTS" id="PR00081">
    <property type="entry name" value="GDHRDH"/>
</dbReference>
<reference evidence="4" key="1">
    <citation type="submission" date="2019-10" db="EMBL/GenBank/DDBJ databases">
        <title>Complete genome sequence of Corynebacterium urogenitalis DSM 108747, isolated from the genital tract of a cow.</title>
        <authorList>
            <person name="Ruckert C."/>
            <person name="Ballas P."/>
            <person name="Wagener K."/>
            <person name="Drillich M."/>
            <person name="Kaempfer P."/>
            <person name="Busse H.-J."/>
            <person name="Ehling-Schulz M."/>
        </authorList>
    </citation>
    <scope>NUCLEOTIDE SEQUENCE [LARGE SCALE GENOMIC DNA]</scope>
    <source>
        <strain evidence="4">LMM 1652</strain>
    </source>
</reference>
<dbReference type="PANTHER" id="PTHR43669">
    <property type="entry name" value="5-KETO-D-GLUCONATE 5-REDUCTASE"/>
    <property type="match status" value="1"/>
</dbReference>
<dbReference type="InterPro" id="IPR020904">
    <property type="entry name" value="Sc_DH/Rdtase_CS"/>
</dbReference>
<evidence type="ECO:0000313" key="4">
    <source>
        <dbReference type="Proteomes" id="UP000326711"/>
    </source>
</evidence>
<dbReference type="InterPro" id="IPR036291">
    <property type="entry name" value="NAD(P)-bd_dom_sf"/>
</dbReference>
<evidence type="ECO:0000256" key="2">
    <source>
        <dbReference type="ARBA" id="ARBA00023002"/>
    </source>
</evidence>
<dbReference type="AlphaFoldDB" id="A0A5J6Z9E1"/>
<protein>
    <submittedName>
        <fullName evidence="3">Putative oxidoreductase</fullName>
        <ecNumber evidence="3">1.-.-.-</ecNumber>
    </submittedName>
</protein>
<keyword evidence="2 3" id="KW-0560">Oxidoreductase</keyword>
<evidence type="ECO:0000313" key="3">
    <source>
        <dbReference type="EMBL" id="QFQ02325.1"/>
    </source>
</evidence>
<dbReference type="SUPFAM" id="SSF51735">
    <property type="entry name" value="NAD(P)-binding Rossmann-fold domains"/>
    <property type="match status" value="1"/>
</dbReference>
<keyword evidence="4" id="KW-1185">Reference proteome</keyword>
<dbReference type="Pfam" id="PF00106">
    <property type="entry name" value="adh_short"/>
    <property type="match status" value="1"/>
</dbReference>
<dbReference type="PANTHER" id="PTHR43669:SF6">
    <property type="entry name" value="DECAPRENYLPHOSPHORYL-2-KETO-BETA-D-ERYTHRO-PENTOSE REDUCTASE"/>
    <property type="match status" value="1"/>
</dbReference>
<dbReference type="EMBL" id="CP045032">
    <property type="protein sequence ID" value="QFQ02325.1"/>
    <property type="molecule type" value="Genomic_DNA"/>
</dbReference>
<dbReference type="InterPro" id="IPR002347">
    <property type="entry name" value="SDR_fam"/>
</dbReference>
<dbReference type="Gene3D" id="3.40.50.720">
    <property type="entry name" value="NAD(P)-binding Rossmann-like Domain"/>
    <property type="match status" value="1"/>
</dbReference>
<gene>
    <name evidence="3" type="ORF">CUROG_04755</name>
</gene>
<name>A0A5J6Z9E1_9CORY</name>
<dbReference type="EC" id="1.-.-.-" evidence="3"/>
<dbReference type="GO" id="GO:0016491">
    <property type="term" value="F:oxidoreductase activity"/>
    <property type="evidence" value="ECO:0007669"/>
    <property type="project" value="UniProtKB-KW"/>
</dbReference>
<proteinExistence type="inferred from homology"/>
<dbReference type="PROSITE" id="PS00061">
    <property type="entry name" value="ADH_SHORT"/>
    <property type="match status" value="1"/>
</dbReference>